<evidence type="ECO:0000313" key="3">
    <source>
        <dbReference type="Proteomes" id="UP001371305"/>
    </source>
</evidence>
<dbReference type="InterPro" id="IPR011050">
    <property type="entry name" value="Pectin_lyase_fold/virulence"/>
</dbReference>
<dbReference type="EMBL" id="JBBUKT010000003">
    <property type="protein sequence ID" value="MEK7950974.1"/>
    <property type="molecule type" value="Genomic_DNA"/>
</dbReference>
<dbReference type="Pfam" id="PF12951">
    <property type="entry name" value="PATR"/>
    <property type="match status" value="1"/>
</dbReference>
<dbReference type="SUPFAM" id="SSF51126">
    <property type="entry name" value="Pectin lyase-like"/>
    <property type="match status" value="1"/>
</dbReference>
<keyword evidence="3" id="KW-1185">Reference proteome</keyword>
<keyword evidence="1" id="KW-0732">Signal</keyword>
<dbReference type="NCBIfam" id="TIGR02601">
    <property type="entry name" value="autotrns_rpt"/>
    <property type="match status" value="1"/>
</dbReference>
<gene>
    <name evidence="2" type="ORF">WKV53_10725</name>
</gene>
<protein>
    <submittedName>
        <fullName evidence="2">Autotransporter-associated beta strand repeat-containing protein</fullName>
    </submittedName>
</protein>
<accession>A0ABU9AVJ8</accession>
<reference evidence="2 3" key="1">
    <citation type="submission" date="2024-04" db="EMBL/GenBank/DDBJ databases">
        <title>Luteolibacter sp. isolated from soil.</title>
        <authorList>
            <person name="An J."/>
        </authorList>
    </citation>
    <scope>NUCLEOTIDE SEQUENCE [LARGE SCALE GENOMIC DNA]</scope>
    <source>
        <strain evidence="2 3">Y139</strain>
    </source>
</reference>
<proteinExistence type="predicted"/>
<name>A0ABU9AVJ8_9BACT</name>
<organism evidence="2 3">
    <name type="scientific">Luteolibacter soli</name>
    <dbReference type="NCBI Taxonomy" id="3135280"/>
    <lineage>
        <taxon>Bacteria</taxon>
        <taxon>Pseudomonadati</taxon>
        <taxon>Verrucomicrobiota</taxon>
        <taxon>Verrucomicrobiia</taxon>
        <taxon>Verrucomicrobiales</taxon>
        <taxon>Verrucomicrobiaceae</taxon>
        <taxon>Luteolibacter</taxon>
    </lineage>
</organism>
<evidence type="ECO:0000256" key="1">
    <source>
        <dbReference type="ARBA" id="ARBA00022729"/>
    </source>
</evidence>
<sequence length="817" mass="81441">MKPHLSRLLGRSAEACVCPMAAVIATFTFATEAGAQVRKEDNLDTLGLATSWIGGAAAPGIADIAQWDDQLTGANTSDLGATPSSWLGIKVLSPTGAVGITGTSPGILTLGASGIDLSAATQNLTIGSPLILGGAQTWKVASGRVLRVNTAGAAAISGVGPLTLTGPGQVRIGGTGGTYTFTGGISVGGGTGTNNIAATGAPSTTNTNLFIDLAAISPGTALTLGLPALTTNGGIIHTNGGTGSGTTAYIPNFASINVAAGNTSFTMQRGSSARAIFQFQGTPARAAGATVNFRDDISGSGASNANSGGYRMATAANVNGVVPWATYNTTSTGIAWFVAAGTGNNGTSAPTLTASTATSLGTATQNSNVVTDVAIGASTSVNTIRFNDGSSRTVTIDPAATLSIGAGAILVTNNGSANQTITGGKIVGGSPGSGSGKDLIIHQHHNSSTFTIASEIADYSEVVGETTVVTPTPLTKSGAGKLAIGGAATYTGNTFVNAGTLLVNGTLTGSPLVKVNRGGALGGTGSVTAPVTVNGSIAPGTSVGTLTTGPVTFNAGSTLAIELNTYAGTSDKLVTSGITTGGSMVNLTLTDVGGDVTLANGTKFTLVDYAGTWSGTDLLTYAGFPLENHTTIALGANTYFVDYADAAVDGTALTLTVTGAPVLTPYLVWSDSFALQLPNPADRQPTADPDKDGKPNSFEFALDGNPASFTNAGKISVSTLDSNDAGSDRELSVTLAVRNGAVLATQPDGSVTLTVDDIVYTIQGSQNLVDWNEAISEVTPPTPLVPAANIGWTARTFQVTDSNGLPSRRFLQVSVTP</sequence>
<dbReference type="InterPro" id="IPR013425">
    <property type="entry name" value="Autotrns_rpt"/>
</dbReference>
<evidence type="ECO:0000313" key="2">
    <source>
        <dbReference type="EMBL" id="MEK7950974.1"/>
    </source>
</evidence>
<comment type="caution">
    <text evidence="2">The sequence shown here is derived from an EMBL/GenBank/DDBJ whole genome shotgun (WGS) entry which is preliminary data.</text>
</comment>
<dbReference type="Proteomes" id="UP001371305">
    <property type="component" value="Unassembled WGS sequence"/>
</dbReference>